<evidence type="ECO:0000313" key="3">
    <source>
        <dbReference type="Proteomes" id="UP000178892"/>
    </source>
</evidence>
<feature type="transmembrane region" description="Helical" evidence="1">
    <location>
        <begin position="64"/>
        <end position="85"/>
    </location>
</feature>
<organism evidence="2 3">
    <name type="scientific">Candidatus Doudnabacteria bacterium RIFCSPHIGHO2_01_FULL_46_24</name>
    <dbReference type="NCBI Taxonomy" id="1817825"/>
    <lineage>
        <taxon>Bacteria</taxon>
        <taxon>Candidatus Doudnaibacteriota</taxon>
    </lineage>
</organism>
<dbReference type="AlphaFoldDB" id="A0A1F5NVJ2"/>
<evidence type="ECO:0000256" key="1">
    <source>
        <dbReference type="SAM" id="Phobius"/>
    </source>
</evidence>
<dbReference type="EMBL" id="MFEL01000006">
    <property type="protein sequence ID" value="OGE81685.1"/>
    <property type="molecule type" value="Genomic_DNA"/>
</dbReference>
<name>A0A1F5NVJ2_9BACT</name>
<sequence>MKLKYIFFVIYVLLALGVWKWESGCDGFFIFDFCNLGYTLLIFPELGIVSLFSKVQYEIDLRNYFLNPTFIIISVILNSIYLYYFGLLLSKKFYKKAFISLLAIIIIPIIIWAVKF</sequence>
<reference evidence="2 3" key="1">
    <citation type="journal article" date="2016" name="Nat. Commun.">
        <title>Thousands of microbial genomes shed light on interconnected biogeochemical processes in an aquifer system.</title>
        <authorList>
            <person name="Anantharaman K."/>
            <person name="Brown C.T."/>
            <person name="Hug L.A."/>
            <person name="Sharon I."/>
            <person name="Castelle C.J."/>
            <person name="Probst A.J."/>
            <person name="Thomas B.C."/>
            <person name="Singh A."/>
            <person name="Wilkins M.J."/>
            <person name="Karaoz U."/>
            <person name="Brodie E.L."/>
            <person name="Williams K.H."/>
            <person name="Hubbard S.S."/>
            <person name="Banfield J.F."/>
        </authorList>
    </citation>
    <scope>NUCLEOTIDE SEQUENCE [LARGE SCALE GENOMIC DNA]</scope>
</reference>
<dbReference type="Proteomes" id="UP000178892">
    <property type="component" value="Unassembled WGS sequence"/>
</dbReference>
<feature type="transmembrane region" description="Helical" evidence="1">
    <location>
        <begin position="27"/>
        <end position="52"/>
    </location>
</feature>
<proteinExistence type="predicted"/>
<feature type="transmembrane region" description="Helical" evidence="1">
    <location>
        <begin position="5"/>
        <end position="21"/>
    </location>
</feature>
<gene>
    <name evidence="2" type="ORF">A2720_02090</name>
</gene>
<dbReference type="STRING" id="1817825.A2720_02090"/>
<evidence type="ECO:0000313" key="2">
    <source>
        <dbReference type="EMBL" id="OGE81685.1"/>
    </source>
</evidence>
<protein>
    <submittedName>
        <fullName evidence="2">Uncharacterized protein</fullName>
    </submittedName>
</protein>
<keyword evidence="1" id="KW-0812">Transmembrane</keyword>
<keyword evidence="1" id="KW-1133">Transmembrane helix</keyword>
<feature type="transmembrane region" description="Helical" evidence="1">
    <location>
        <begin position="97"/>
        <end position="114"/>
    </location>
</feature>
<comment type="caution">
    <text evidence="2">The sequence shown here is derived from an EMBL/GenBank/DDBJ whole genome shotgun (WGS) entry which is preliminary data.</text>
</comment>
<accession>A0A1F5NVJ2</accession>
<keyword evidence="1" id="KW-0472">Membrane</keyword>